<organism evidence="2 3">
    <name type="scientific">Halapricum salinum</name>
    <dbReference type="NCBI Taxonomy" id="1457250"/>
    <lineage>
        <taxon>Archaea</taxon>
        <taxon>Methanobacteriati</taxon>
        <taxon>Methanobacteriota</taxon>
        <taxon>Stenosarchaea group</taxon>
        <taxon>Halobacteria</taxon>
        <taxon>Halobacteriales</taxon>
        <taxon>Haloarculaceae</taxon>
        <taxon>Halapricum</taxon>
    </lineage>
</organism>
<dbReference type="RefSeq" id="WP_049993031.1">
    <property type="nucleotide sequence ID" value="NZ_CP031310.1"/>
</dbReference>
<dbReference type="AlphaFoldDB" id="A0A4D6HFZ8"/>
<reference evidence="2 3" key="1">
    <citation type="journal article" date="2019" name="Nat. Commun.">
        <title>A new type of DNA phosphorothioation-based antiviral system in archaea.</title>
        <authorList>
            <person name="Xiong L."/>
            <person name="Liu S."/>
            <person name="Chen S."/>
            <person name="Xiao Y."/>
            <person name="Zhu B."/>
            <person name="Gao Y."/>
            <person name="Zhang Y."/>
            <person name="Chen B."/>
            <person name="Luo J."/>
            <person name="Deng Z."/>
            <person name="Chen X."/>
            <person name="Wang L."/>
            <person name="Chen S."/>
        </authorList>
    </citation>
    <scope>NUCLEOTIDE SEQUENCE [LARGE SCALE GENOMIC DNA]</scope>
    <source>
        <strain evidence="2 3">CBA1105</strain>
    </source>
</reference>
<keyword evidence="1" id="KW-0472">Membrane</keyword>
<gene>
    <name evidence="2" type="ORF">DV733_16375</name>
</gene>
<feature type="transmembrane region" description="Helical" evidence="1">
    <location>
        <begin position="136"/>
        <end position="154"/>
    </location>
</feature>
<accession>A0A4D6HFZ8</accession>
<keyword evidence="1" id="KW-0812">Transmembrane</keyword>
<keyword evidence="3" id="KW-1185">Reference proteome</keyword>
<name>A0A4D6HFZ8_9EURY</name>
<evidence type="ECO:0000313" key="3">
    <source>
        <dbReference type="Proteomes" id="UP000296706"/>
    </source>
</evidence>
<proteinExistence type="predicted"/>
<feature type="transmembrane region" description="Helical" evidence="1">
    <location>
        <begin position="6"/>
        <end position="25"/>
    </location>
</feature>
<evidence type="ECO:0000313" key="2">
    <source>
        <dbReference type="EMBL" id="QCC52710.1"/>
    </source>
</evidence>
<dbReference type="EMBL" id="CP031310">
    <property type="protein sequence ID" value="QCC52710.1"/>
    <property type="molecule type" value="Genomic_DNA"/>
</dbReference>
<dbReference type="Proteomes" id="UP000296706">
    <property type="component" value="Chromosome"/>
</dbReference>
<dbReference type="GeneID" id="39849468"/>
<dbReference type="OrthoDB" id="340802at2157"/>
<keyword evidence="1" id="KW-1133">Transmembrane helix</keyword>
<feature type="transmembrane region" description="Helical" evidence="1">
    <location>
        <begin position="94"/>
        <end position="116"/>
    </location>
</feature>
<protein>
    <submittedName>
        <fullName evidence="2">Uncharacterized protein</fullName>
    </submittedName>
</protein>
<evidence type="ECO:0000256" key="1">
    <source>
        <dbReference type="SAM" id="Phobius"/>
    </source>
</evidence>
<sequence length="158" mass="16801">MASLLSIGIQGAILGLVATLAMDVVMRRLQEGQTIPRVAASVLTGDDPRDVTERRAKSVHYLAGVASGILFLALLGLGWWLLGIGAGAFGLRGLLALAASSLVLYGWLAGFFAVVVLPRYQGGMARQRLHTVRRTWAVLAGVQVGTLVVLWLVLTRLV</sequence>
<feature type="transmembrane region" description="Helical" evidence="1">
    <location>
        <begin position="59"/>
        <end position="82"/>
    </location>
</feature>
<dbReference type="KEGG" id="hsn:DV733_16375"/>